<keyword evidence="1" id="KW-0732">Signal</keyword>
<feature type="signal peptide" evidence="1">
    <location>
        <begin position="1"/>
        <end position="19"/>
    </location>
</feature>
<evidence type="ECO:0000313" key="2">
    <source>
        <dbReference type="EMBL" id="KND98073.1"/>
    </source>
</evidence>
<evidence type="ECO:0000313" key="3">
    <source>
        <dbReference type="Proteomes" id="UP000037122"/>
    </source>
</evidence>
<comment type="caution">
    <text evidence="2">The sequence shown here is derived from an EMBL/GenBank/DDBJ whole genome shotgun (WGS) entry which is preliminary data.</text>
</comment>
<organism evidence="2 3">
    <name type="scientific">Candidozyma auris</name>
    <name type="common">Yeast</name>
    <name type="synonym">Candida auris</name>
    <dbReference type="NCBI Taxonomy" id="498019"/>
    <lineage>
        <taxon>Eukaryota</taxon>
        <taxon>Fungi</taxon>
        <taxon>Dikarya</taxon>
        <taxon>Ascomycota</taxon>
        <taxon>Saccharomycotina</taxon>
        <taxon>Pichiomycetes</taxon>
        <taxon>Metschnikowiaceae</taxon>
        <taxon>Candidozyma</taxon>
    </lineage>
</organism>
<feature type="chain" id="PRO_5005545348" evidence="1">
    <location>
        <begin position="20"/>
        <end position="60"/>
    </location>
</feature>
<dbReference type="VEuPathDB" id="FungiDB:QG37_05147"/>
<protein>
    <submittedName>
        <fullName evidence="2">Uncharacterized protein</fullName>
    </submittedName>
</protein>
<dbReference type="EMBL" id="LGST01000036">
    <property type="protein sequence ID" value="KND98073.1"/>
    <property type="molecule type" value="Genomic_DNA"/>
</dbReference>
<reference evidence="3" key="1">
    <citation type="journal article" date="2015" name="BMC Genomics">
        <title>Draft genome of a commonly misdiagnosed multidrug resistant pathogen Candida auris.</title>
        <authorList>
            <person name="Chatterjee S."/>
            <person name="Alampalli S.V."/>
            <person name="Nageshan R.K."/>
            <person name="Chettiar S.T."/>
            <person name="Joshi S."/>
            <person name="Tatu U.S."/>
        </authorList>
    </citation>
    <scope>NUCLEOTIDE SEQUENCE [LARGE SCALE GENOMIC DNA]</scope>
    <source>
        <strain evidence="3">6684</strain>
    </source>
</reference>
<dbReference type="Proteomes" id="UP000037122">
    <property type="component" value="Unassembled WGS sequence"/>
</dbReference>
<accession>A0A0L0NVN5</accession>
<sequence>MATLPVIRTLVQILPLALATLNLTPNLRALARVQTPRAMLILNPAPVPDLMTRMMMMKSP</sequence>
<name>A0A0L0NVN5_CANAR</name>
<proteinExistence type="predicted"/>
<evidence type="ECO:0000256" key="1">
    <source>
        <dbReference type="SAM" id="SignalP"/>
    </source>
</evidence>
<gene>
    <name evidence="2" type="ORF">QG37_05147</name>
</gene>
<dbReference type="AlphaFoldDB" id="A0A0L0NVN5"/>